<dbReference type="InterPro" id="IPR046373">
    <property type="entry name" value="Acyl-CoA_Oxase/DH_mid-dom_sf"/>
</dbReference>
<dbReference type="Gene3D" id="2.40.110.10">
    <property type="entry name" value="Butyryl-CoA Dehydrogenase, subunit A, domain 2"/>
    <property type="match status" value="1"/>
</dbReference>
<keyword evidence="4" id="KW-0274">FAD</keyword>
<dbReference type="PANTHER" id="PTHR43292">
    <property type="entry name" value="ACYL-COA DEHYDROGENASE"/>
    <property type="match status" value="1"/>
</dbReference>
<sequence>MNFEITFTPEQQEFQIRVRDWLKRNIPKGIEHPADPANLTKEGYEKQRELGHRLALEGWLYPTYPKEFGGGDLSPNEALIIEIELEKYDQILPPYYDSGGKLAAASIMVWGTQEQKSIFLPQILKGEVRTWQLLTEPEAGSDLANIQTTAIKNGNKYTVNGQKIYVGSSHGAEWSWMLANTDPGGKRHENLSWFIVPMDLPGITWAPMDLIFAGNENGALSGFKNTVYFADVQIPAENLIGGENSGWQVADTHLEIEHGLMQGSLLGDHNLRRTLNACRKLKKRGNLLIADPSIQGILAELYIDSEITRLFHIRNHWLRSSGQKLSYQGPQAYLQMKRQALRAAKHTQDILGPYALVTDDKLSPEDGFIEVQQRGSIVAQHPGGTVEIQKIIMSRKLGLGKSSIKYGSKN</sequence>
<evidence type="ECO:0000259" key="6">
    <source>
        <dbReference type="Pfam" id="PF00441"/>
    </source>
</evidence>
<evidence type="ECO:0000259" key="8">
    <source>
        <dbReference type="Pfam" id="PF02771"/>
    </source>
</evidence>
<evidence type="ECO:0000259" key="7">
    <source>
        <dbReference type="Pfam" id="PF02770"/>
    </source>
</evidence>
<dbReference type="GO" id="GO:0005886">
    <property type="term" value="C:plasma membrane"/>
    <property type="evidence" value="ECO:0007669"/>
    <property type="project" value="TreeGrafter"/>
</dbReference>
<proteinExistence type="inferred from homology"/>
<accession>A0A381ZR71</accession>
<dbReference type="SUPFAM" id="SSF56645">
    <property type="entry name" value="Acyl-CoA dehydrogenase NM domain-like"/>
    <property type="match status" value="1"/>
</dbReference>
<dbReference type="Gene3D" id="1.20.140.10">
    <property type="entry name" value="Butyryl-CoA Dehydrogenase, subunit A, domain 3"/>
    <property type="match status" value="1"/>
</dbReference>
<evidence type="ECO:0000256" key="5">
    <source>
        <dbReference type="ARBA" id="ARBA00023002"/>
    </source>
</evidence>
<gene>
    <name evidence="9" type="ORF">METZ01_LOCUS144594</name>
</gene>
<dbReference type="InterPro" id="IPR009100">
    <property type="entry name" value="AcylCoA_DH/oxidase_NM_dom_sf"/>
</dbReference>
<evidence type="ECO:0000256" key="4">
    <source>
        <dbReference type="ARBA" id="ARBA00022827"/>
    </source>
</evidence>
<dbReference type="InterPro" id="IPR036250">
    <property type="entry name" value="AcylCo_DH-like_C"/>
</dbReference>
<feature type="domain" description="Acyl-CoA oxidase/dehydrogenase middle" evidence="7">
    <location>
        <begin position="134"/>
        <end position="209"/>
    </location>
</feature>
<evidence type="ECO:0008006" key="10">
    <source>
        <dbReference type="Google" id="ProtNLM"/>
    </source>
</evidence>
<reference evidence="9" key="1">
    <citation type="submission" date="2018-05" db="EMBL/GenBank/DDBJ databases">
        <authorList>
            <person name="Lanie J.A."/>
            <person name="Ng W.-L."/>
            <person name="Kazmierczak K.M."/>
            <person name="Andrzejewski T.M."/>
            <person name="Davidsen T.M."/>
            <person name="Wayne K.J."/>
            <person name="Tettelin H."/>
            <person name="Glass J.I."/>
            <person name="Rusch D."/>
            <person name="Podicherti R."/>
            <person name="Tsui H.-C.T."/>
            <person name="Winkler M.E."/>
        </authorList>
    </citation>
    <scope>NUCLEOTIDE SEQUENCE</scope>
</reference>
<dbReference type="PANTHER" id="PTHR43292:SF3">
    <property type="entry name" value="ACYL-COA DEHYDROGENASE FADE29"/>
    <property type="match status" value="1"/>
</dbReference>
<dbReference type="Pfam" id="PF02771">
    <property type="entry name" value="Acyl-CoA_dh_N"/>
    <property type="match status" value="1"/>
</dbReference>
<protein>
    <recommendedName>
        <fullName evidence="10">Acyl-CoA dehydrogenase/oxidase N-terminal domain-containing protein</fullName>
    </recommendedName>
</protein>
<evidence type="ECO:0000256" key="1">
    <source>
        <dbReference type="ARBA" id="ARBA00001974"/>
    </source>
</evidence>
<dbReference type="InterPro" id="IPR013786">
    <property type="entry name" value="AcylCoA_DH/ox_N"/>
</dbReference>
<feature type="domain" description="Acyl-CoA dehydrogenase/oxidase N-terminal" evidence="8">
    <location>
        <begin position="8"/>
        <end position="127"/>
    </location>
</feature>
<feature type="domain" description="Acyl-CoA dehydrogenase/oxidase C-terminal" evidence="6">
    <location>
        <begin position="244"/>
        <end position="397"/>
    </location>
</feature>
<dbReference type="InterPro" id="IPR006091">
    <property type="entry name" value="Acyl-CoA_Oxase/DH_mid-dom"/>
</dbReference>
<keyword evidence="5" id="KW-0560">Oxidoreductase</keyword>
<evidence type="ECO:0000256" key="2">
    <source>
        <dbReference type="ARBA" id="ARBA00009347"/>
    </source>
</evidence>
<comment type="similarity">
    <text evidence="2">Belongs to the acyl-CoA dehydrogenase family.</text>
</comment>
<dbReference type="AlphaFoldDB" id="A0A381ZR71"/>
<dbReference type="InterPro" id="IPR052161">
    <property type="entry name" value="Mycobact_Acyl-CoA_DH"/>
</dbReference>
<dbReference type="Pfam" id="PF00441">
    <property type="entry name" value="Acyl-CoA_dh_1"/>
    <property type="match status" value="1"/>
</dbReference>
<keyword evidence="3" id="KW-0285">Flavoprotein</keyword>
<dbReference type="EMBL" id="UINC01022339">
    <property type="protein sequence ID" value="SVA91740.1"/>
    <property type="molecule type" value="Genomic_DNA"/>
</dbReference>
<organism evidence="9">
    <name type="scientific">marine metagenome</name>
    <dbReference type="NCBI Taxonomy" id="408172"/>
    <lineage>
        <taxon>unclassified sequences</taxon>
        <taxon>metagenomes</taxon>
        <taxon>ecological metagenomes</taxon>
    </lineage>
</organism>
<dbReference type="Pfam" id="PF02770">
    <property type="entry name" value="Acyl-CoA_dh_M"/>
    <property type="match status" value="1"/>
</dbReference>
<evidence type="ECO:0000256" key="3">
    <source>
        <dbReference type="ARBA" id="ARBA00022630"/>
    </source>
</evidence>
<dbReference type="Gene3D" id="1.10.540.10">
    <property type="entry name" value="Acyl-CoA dehydrogenase/oxidase, N-terminal domain"/>
    <property type="match status" value="1"/>
</dbReference>
<name>A0A381ZR71_9ZZZZ</name>
<dbReference type="GO" id="GO:0050660">
    <property type="term" value="F:flavin adenine dinucleotide binding"/>
    <property type="evidence" value="ECO:0007669"/>
    <property type="project" value="InterPro"/>
</dbReference>
<dbReference type="InterPro" id="IPR009075">
    <property type="entry name" value="AcylCo_DH/oxidase_C"/>
</dbReference>
<dbReference type="GO" id="GO:0016627">
    <property type="term" value="F:oxidoreductase activity, acting on the CH-CH group of donors"/>
    <property type="evidence" value="ECO:0007669"/>
    <property type="project" value="InterPro"/>
</dbReference>
<dbReference type="InterPro" id="IPR037069">
    <property type="entry name" value="AcylCoA_DH/ox_N_sf"/>
</dbReference>
<dbReference type="SUPFAM" id="SSF47203">
    <property type="entry name" value="Acyl-CoA dehydrogenase C-terminal domain-like"/>
    <property type="match status" value="1"/>
</dbReference>
<comment type="cofactor">
    <cofactor evidence="1">
        <name>FAD</name>
        <dbReference type="ChEBI" id="CHEBI:57692"/>
    </cofactor>
</comment>
<evidence type="ECO:0000313" key="9">
    <source>
        <dbReference type="EMBL" id="SVA91740.1"/>
    </source>
</evidence>